<feature type="transmembrane region" description="Helical" evidence="2">
    <location>
        <begin position="293"/>
        <end position="312"/>
    </location>
</feature>
<gene>
    <name evidence="4" type="ORF">C0029_16420</name>
</gene>
<name>A0AAP8SM23_9GAMM</name>
<comment type="caution">
    <text evidence="4">The sequence shown here is derived from an EMBL/GenBank/DDBJ whole genome shotgun (WGS) entry which is preliminary data.</text>
</comment>
<dbReference type="PANTHER" id="PTHR40940">
    <property type="entry name" value="PROTEIN BATD-RELATED"/>
    <property type="match status" value="1"/>
</dbReference>
<dbReference type="EMBL" id="PKUR01000004">
    <property type="protein sequence ID" value="PLW85112.1"/>
    <property type="molecule type" value="Genomic_DNA"/>
</dbReference>
<dbReference type="PANTHER" id="PTHR40940:SF1">
    <property type="entry name" value="PROTEIN BATD"/>
    <property type="match status" value="1"/>
</dbReference>
<evidence type="ECO:0000256" key="2">
    <source>
        <dbReference type="SAM" id="Phobius"/>
    </source>
</evidence>
<dbReference type="Proteomes" id="UP000235162">
    <property type="component" value="Unassembled WGS sequence"/>
</dbReference>
<sequence>MRAGLILLCVSLLLPPAVSAESPLQPLLEAGQLTIDSSMTPATGVVPGERALLHIQIGTGTWFTGGARIRLPEVPGLVILQTEEFAANSSERRDGQTWVMQRWTIDVYPQQAGLFTIGPIEVTLKVNGGELGNLEGPVLAPATELEVIVPEALANTPFWVAAPEFSARQSLDRETDALTPGDAFERRVEFRASDVQAMMLPTLRQSDTPGLAAYPGTPNLENRMNRGQSKATRIETVSYVAEQPGDYLLPAEDFFWWNTKTNTLEVITVPAVQIHVEGDMNQQPATNNALRSVQWMGIGGLVALGFIAAGLLRYRPWRWLAKPIADARRGLVALRQPGLPSQLNPGTSRGGSAADRKAS</sequence>
<evidence type="ECO:0000313" key="4">
    <source>
        <dbReference type="EMBL" id="PLW85112.1"/>
    </source>
</evidence>
<feature type="region of interest" description="Disordered" evidence="1">
    <location>
        <begin position="338"/>
        <end position="359"/>
    </location>
</feature>
<dbReference type="AlphaFoldDB" id="A0AAP8SM23"/>
<evidence type="ECO:0008006" key="6">
    <source>
        <dbReference type="Google" id="ProtNLM"/>
    </source>
</evidence>
<feature type="chain" id="PRO_5042855288" description="Protein BatD" evidence="3">
    <location>
        <begin position="21"/>
        <end position="359"/>
    </location>
</feature>
<dbReference type="InterPro" id="IPR025738">
    <property type="entry name" value="BatD"/>
</dbReference>
<keyword evidence="3" id="KW-0732">Signal</keyword>
<feature type="compositionally biased region" description="Polar residues" evidence="1">
    <location>
        <begin position="219"/>
        <end position="228"/>
    </location>
</feature>
<evidence type="ECO:0000256" key="3">
    <source>
        <dbReference type="SAM" id="SignalP"/>
    </source>
</evidence>
<keyword evidence="2" id="KW-0812">Transmembrane</keyword>
<reference evidence="4 5" key="1">
    <citation type="submission" date="2018-01" db="EMBL/GenBank/DDBJ databases">
        <title>The draft genome sequence of Halioglobus japonicus S1-36.</title>
        <authorList>
            <person name="Du Z.-J."/>
            <person name="Shi M.-J."/>
        </authorList>
    </citation>
    <scope>NUCLEOTIDE SEQUENCE [LARGE SCALE GENOMIC DNA]</scope>
    <source>
        <strain evidence="4 5">S1-36</strain>
    </source>
</reference>
<feature type="region of interest" description="Disordered" evidence="1">
    <location>
        <begin position="207"/>
        <end position="228"/>
    </location>
</feature>
<keyword evidence="2" id="KW-1133">Transmembrane helix</keyword>
<dbReference type="RefSeq" id="WP_084197970.1">
    <property type="nucleotide sequence ID" value="NZ_BMYL01000004.1"/>
</dbReference>
<dbReference type="KEGG" id="hja:BST95_02155"/>
<evidence type="ECO:0000256" key="1">
    <source>
        <dbReference type="SAM" id="MobiDB-lite"/>
    </source>
</evidence>
<organism evidence="4 5">
    <name type="scientific">Halioglobus japonicus</name>
    <dbReference type="NCBI Taxonomy" id="930805"/>
    <lineage>
        <taxon>Bacteria</taxon>
        <taxon>Pseudomonadati</taxon>
        <taxon>Pseudomonadota</taxon>
        <taxon>Gammaproteobacteria</taxon>
        <taxon>Cellvibrionales</taxon>
        <taxon>Halieaceae</taxon>
        <taxon>Halioglobus</taxon>
    </lineage>
</organism>
<protein>
    <recommendedName>
        <fullName evidence="6">Protein BatD</fullName>
    </recommendedName>
</protein>
<accession>A0AAP8SM23</accession>
<keyword evidence="5" id="KW-1185">Reference proteome</keyword>
<evidence type="ECO:0000313" key="5">
    <source>
        <dbReference type="Proteomes" id="UP000235162"/>
    </source>
</evidence>
<keyword evidence="2" id="KW-0472">Membrane</keyword>
<proteinExistence type="predicted"/>
<feature type="signal peptide" evidence="3">
    <location>
        <begin position="1"/>
        <end position="20"/>
    </location>
</feature>